<protein>
    <recommendedName>
        <fullName evidence="1">Transposase (putative) gypsy type domain-containing protein</fullName>
    </recommendedName>
</protein>
<dbReference type="Proteomes" id="UP000215914">
    <property type="component" value="Unassembled WGS sequence"/>
</dbReference>
<comment type="caution">
    <text evidence="2">The sequence shown here is derived from an EMBL/GenBank/DDBJ whole genome shotgun (WGS) entry which is preliminary data.</text>
</comment>
<dbReference type="Gramene" id="mRNA:HanXRQr2_Chr14g0620591">
    <property type="protein sequence ID" value="mRNA:HanXRQr2_Chr14g0620591"/>
    <property type="gene ID" value="HanXRQr2_Chr14g0620591"/>
</dbReference>
<dbReference type="PANTHER" id="PTHR31099:SF41">
    <property type="entry name" value="TRANSPOSASE (PUTATIVE), GYPSY TYPE-RELATED"/>
    <property type="match status" value="1"/>
</dbReference>
<dbReference type="EMBL" id="MNCJ02000329">
    <property type="protein sequence ID" value="KAF5767117.1"/>
    <property type="molecule type" value="Genomic_DNA"/>
</dbReference>
<gene>
    <name evidence="2" type="ORF">HanXRQr2_Chr14g0620591</name>
</gene>
<reference evidence="2" key="2">
    <citation type="submission" date="2020-06" db="EMBL/GenBank/DDBJ databases">
        <title>Helianthus annuus Genome sequencing and assembly Release 2.</title>
        <authorList>
            <person name="Gouzy J."/>
            <person name="Langlade N."/>
            <person name="Munos S."/>
        </authorList>
    </citation>
    <scope>NUCLEOTIDE SEQUENCE</scope>
    <source>
        <tissue evidence="2">Leaves</tissue>
    </source>
</reference>
<evidence type="ECO:0000313" key="3">
    <source>
        <dbReference type="Proteomes" id="UP000215914"/>
    </source>
</evidence>
<name>A0A9K3E665_HELAN</name>
<sequence>MGARKDLAKSFSRLTQEEVEAFCLEWGIGLRFKPVAPGCDVSIDQRPPGSVTLYCHHFEFLNLRHPFSNFVLNILEYYRVSFGQIHPQGLARVLHFDVLCRASGYDPTLLSFRRFFRLAKNGDWFTFETSQVDTCLVSSMVSSLGVWKDRFFWVSDEIVPFKLVWRHSDAVLNEPEPSALEIILAFLKLSRSALQGFLWDKSDRDPVLMRDGQGMHLSSMSALDFVKSDDTSDVVFGDAAATPGEDAVARGSEHRFEGSGYVSVPNVKGFTKVPGSKVSVRRSNRRLKGADQPSDSEAIDISDDIEVSAEQVTEGGVEKGKEKELVVSGKKKKLVKKGATPAIQGSSGKSVEGLEEPEAEEVYVPNWGVKVGDSFKDPAVCADVLAHFSPPSIRDAISEMEGDHFISRLMLSSCNLSSLLAEGVTRFAKGMQEYEEVTKKKDK</sequence>
<accession>A0A9K3E665</accession>
<dbReference type="Pfam" id="PF04195">
    <property type="entry name" value="Transposase_28"/>
    <property type="match status" value="1"/>
</dbReference>
<evidence type="ECO:0000259" key="1">
    <source>
        <dbReference type="Pfam" id="PF04195"/>
    </source>
</evidence>
<dbReference type="AlphaFoldDB" id="A0A9K3E665"/>
<organism evidence="2 3">
    <name type="scientific">Helianthus annuus</name>
    <name type="common">Common sunflower</name>
    <dbReference type="NCBI Taxonomy" id="4232"/>
    <lineage>
        <taxon>Eukaryota</taxon>
        <taxon>Viridiplantae</taxon>
        <taxon>Streptophyta</taxon>
        <taxon>Embryophyta</taxon>
        <taxon>Tracheophyta</taxon>
        <taxon>Spermatophyta</taxon>
        <taxon>Magnoliopsida</taxon>
        <taxon>eudicotyledons</taxon>
        <taxon>Gunneridae</taxon>
        <taxon>Pentapetalae</taxon>
        <taxon>asterids</taxon>
        <taxon>campanulids</taxon>
        <taxon>Asterales</taxon>
        <taxon>Asteraceae</taxon>
        <taxon>Asteroideae</taxon>
        <taxon>Heliantheae alliance</taxon>
        <taxon>Heliantheae</taxon>
        <taxon>Helianthus</taxon>
    </lineage>
</organism>
<evidence type="ECO:0000313" key="2">
    <source>
        <dbReference type="EMBL" id="KAF5767117.1"/>
    </source>
</evidence>
<dbReference type="PANTHER" id="PTHR31099">
    <property type="entry name" value="OS06G0165300 PROTEIN"/>
    <property type="match status" value="1"/>
</dbReference>
<reference evidence="2" key="1">
    <citation type="journal article" date="2017" name="Nature">
        <title>The sunflower genome provides insights into oil metabolism, flowering and Asterid evolution.</title>
        <authorList>
            <person name="Badouin H."/>
            <person name="Gouzy J."/>
            <person name="Grassa C.J."/>
            <person name="Murat F."/>
            <person name="Staton S.E."/>
            <person name="Cottret L."/>
            <person name="Lelandais-Briere C."/>
            <person name="Owens G.L."/>
            <person name="Carrere S."/>
            <person name="Mayjonade B."/>
            <person name="Legrand L."/>
            <person name="Gill N."/>
            <person name="Kane N.C."/>
            <person name="Bowers J.E."/>
            <person name="Hubner S."/>
            <person name="Bellec A."/>
            <person name="Berard A."/>
            <person name="Berges H."/>
            <person name="Blanchet N."/>
            <person name="Boniface M.C."/>
            <person name="Brunel D."/>
            <person name="Catrice O."/>
            <person name="Chaidir N."/>
            <person name="Claudel C."/>
            <person name="Donnadieu C."/>
            <person name="Faraut T."/>
            <person name="Fievet G."/>
            <person name="Helmstetter N."/>
            <person name="King M."/>
            <person name="Knapp S.J."/>
            <person name="Lai Z."/>
            <person name="Le Paslier M.C."/>
            <person name="Lippi Y."/>
            <person name="Lorenzon L."/>
            <person name="Mandel J.R."/>
            <person name="Marage G."/>
            <person name="Marchand G."/>
            <person name="Marquand E."/>
            <person name="Bret-Mestries E."/>
            <person name="Morien E."/>
            <person name="Nambeesan S."/>
            <person name="Nguyen T."/>
            <person name="Pegot-Espagnet P."/>
            <person name="Pouilly N."/>
            <person name="Raftis F."/>
            <person name="Sallet E."/>
            <person name="Schiex T."/>
            <person name="Thomas J."/>
            <person name="Vandecasteele C."/>
            <person name="Vares D."/>
            <person name="Vear F."/>
            <person name="Vautrin S."/>
            <person name="Crespi M."/>
            <person name="Mangin B."/>
            <person name="Burke J.M."/>
            <person name="Salse J."/>
            <person name="Munos S."/>
            <person name="Vincourt P."/>
            <person name="Rieseberg L.H."/>
            <person name="Langlade N.B."/>
        </authorList>
    </citation>
    <scope>NUCLEOTIDE SEQUENCE</scope>
    <source>
        <tissue evidence="2">Leaves</tissue>
    </source>
</reference>
<feature type="domain" description="Transposase (putative) gypsy type" evidence="1">
    <location>
        <begin position="61"/>
        <end position="118"/>
    </location>
</feature>
<keyword evidence="3" id="KW-1185">Reference proteome</keyword>
<proteinExistence type="predicted"/>
<dbReference type="InterPro" id="IPR007321">
    <property type="entry name" value="Transposase_28"/>
</dbReference>